<proteinExistence type="predicted"/>
<sequence>MSSAAAPFVPKAESFNSPKSKAANGHAVRSSSRNDLMLPDGDDLLGMTAHTPGELAQALSSRAPWKSTGFSGTDGAAPGTKMESAPSGASAVAPTSPSRPYGSGYSQGYAPSPNKGRGMAQAPGVPGRGAAALGRGRVGPDVSGRGRGRRGGPGVGMQGGMPQGAGAQGSVSLTPHGIELSKSSAAAGYFADRLRTDERQRSYMTLQQVNSGEPDWGLPEMVQQYHSLYPLEDIAAAREQPSQAFGIPTIVLKGVPPSPELATSAQEVVQSWTLLSSHPNLNVPPMARSAPPTEEQLWSYLVQLISALRTAHGSGLLLRPASLLPSKVLLTSPGRIRVGSLGVADVMAGEISSREELHALQREDLTAVGRLLLVLACAGAPPSLDYVAAGFSQGLTRTISALLASSQGSSFASWQQVAAVMSEQLVAEVWKGAEDGRLLRVLVRLSSVLERPDSDSDPQWAETGDRYLLKLFRDFVLHQVREDGSPMLDWGHVVECLNKLDAGVPEKITLMSRDEASLLVVSYADLKRCLEGALGELRTRGLNSRPQIRLDARRR</sequence>
<accession>I0Z5V6</accession>
<dbReference type="OrthoDB" id="204958at2759"/>
<dbReference type="RefSeq" id="XP_005650569.1">
    <property type="nucleotide sequence ID" value="XM_005650512.1"/>
</dbReference>
<dbReference type="Proteomes" id="UP000007264">
    <property type="component" value="Unassembled WGS sequence"/>
</dbReference>
<evidence type="ECO:0000256" key="2">
    <source>
        <dbReference type="ARBA" id="ARBA00022490"/>
    </source>
</evidence>
<evidence type="ECO:0000256" key="1">
    <source>
        <dbReference type="ARBA" id="ARBA00004496"/>
    </source>
</evidence>
<comment type="subcellular location">
    <subcellularLocation>
        <location evidence="1">Cytoplasm</location>
    </subcellularLocation>
</comment>
<dbReference type="FunFam" id="1.10.287.3700:FF:000001">
    <property type="entry name" value="PAN2-PAN3 deadenylation complex subunit PAN3"/>
    <property type="match status" value="1"/>
</dbReference>
<evidence type="ECO:0000313" key="9">
    <source>
        <dbReference type="EMBL" id="EIE26025.1"/>
    </source>
</evidence>
<dbReference type="PANTHER" id="PTHR12272:SF11">
    <property type="entry name" value="PAN2-PAN3 DEADENYLATION COMPLEX SUBUNIT PAN3"/>
    <property type="match status" value="1"/>
</dbReference>
<feature type="compositionally biased region" description="Low complexity" evidence="7">
    <location>
        <begin position="35"/>
        <end position="47"/>
    </location>
</feature>
<organism evidence="9 10">
    <name type="scientific">Coccomyxa subellipsoidea (strain C-169)</name>
    <name type="common">Green microalga</name>
    <dbReference type="NCBI Taxonomy" id="574566"/>
    <lineage>
        <taxon>Eukaryota</taxon>
        <taxon>Viridiplantae</taxon>
        <taxon>Chlorophyta</taxon>
        <taxon>core chlorophytes</taxon>
        <taxon>Trebouxiophyceae</taxon>
        <taxon>Trebouxiophyceae incertae sedis</taxon>
        <taxon>Coccomyxaceae</taxon>
        <taxon>Coccomyxa</taxon>
        <taxon>Coccomyxa subellipsoidea</taxon>
    </lineage>
</organism>
<dbReference type="GO" id="GO:0005524">
    <property type="term" value="F:ATP binding"/>
    <property type="evidence" value="ECO:0007669"/>
    <property type="project" value="UniProtKB-KW"/>
</dbReference>
<dbReference type="InterPro" id="IPR011009">
    <property type="entry name" value="Kinase-like_dom_sf"/>
</dbReference>
<evidence type="ECO:0000256" key="3">
    <source>
        <dbReference type="ARBA" id="ARBA00022664"/>
    </source>
</evidence>
<keyword evidence="5" id="KW-0067">ATP-binding</keyword>
<dbReference type="Pfam" id="PF18101">
    <property type="entry name" value="Pan3_CK"/>
    <property type="match status" value="1"/>
</dbReference>
<keyword evidence="6" id="KW-0175">Coiled coil</keyword>
<dbReference type="GO" id="GO:0008143">
    <property type="term" value="F:poly(A) binding"/>
    <property type="evidence" value="ECO:0007669"/>
    <property type="project" value="TreeGrafter"/>
</dbReference>
<dbReference type="GO" id="GO:0000932">
    <property type="term" value="C:P-body"/>
    <property type="evidence" value="ECO:0007669"/>
    <property type="project" value="TreeGrafter"/>
</dbReference>
<feature type="compositionally biased region" description="Gly residues" evidence="7">
    <location>
        <begin position="151"/>
        <end position="167"/>
    </location>
</feature>
<dbReference type="EMBL" id="AGSI01000003">
    <property type="protein sequence ID" value="EIE26025.1"/>
    <property type="molecule type" value="Genomic_DNA"/>
</dbReference>
<evidence type="ECO:0000256" key="4">
    <source>
        <dbReference type="ARBA" id="ARBA00022741"/>
    </source>
</evidence>
<feature type="domain" description="Pan3 C-terminal knob" evidence="8">
    <location>
        <begin position="418"/>
        <end position="537"/>
    </location>
</feature>
<dbReference type="GO" id="GO:0006397">
    <property type="term" value="P:mRNA processing"/>
    <property type="evidence" value="ECO:0007669"/>
    <property type="project" value="UniProtKB-KW"/>
</dbReference>
<feature type="compositionally biased region" description="Low complexity" evidence="7">
    <location>
        <begin position="122"/>
        <end position="143"/>
    </location>
</feature>
<comment type="caution">
    <text evidence="9">The sequence shown here is derived from an EMBL/GenBank/DDBJ whole genome shotgun (WGS) entry which is preliminary data.</text>
</comment>
<dbReference type="eggNOG" id="KOG3741">
    <property type="taxonomic scope" value="Eukaryota"/>
</dbReference>
<dbReference type="GO" id="GO:0031251">
    <property type="term" value="C:PAN complex"/>
    <property type="evidence" value="ECO:0007669"/>
    <property type="project" value="InterPro"/>
</dbReference>
<protein>
    <recommendedName>
        <fullName evidence="8">Pan3 C-terminal knob domain-containing protein</fullName>
    </recommendedName>
</protein>
<evidence type="ECO:0000259" key="8">
    <source>
        <dbReference type="Pfam" id="PF18101"/>
    </source>
</evidence>
<reference evidence="9 10" key="1">
    <citation type="journal article" date="2012" name="Genome Biol.">
        <title>The genome of the polar eukaryotic microalga coccomyxa subellipsoidea reveals traits of cold adaptation.</title>
        <authorList>
            <person name="Blanc G."/>
            <person name="Agarkova I."/>
            <person name="Grimwood J."/>
            <person name="Kuo A."/>
            <person name="Brueggeman A."/>
            <person name="Dunigan D."/>
            <person name="Gurnon J."/>
            <person name="Ladunga I."/>
            <person name="Lindquist E."/>
            <person name="Lucas S."/>
            <person name="Pangilinan J."/>
            <person name="Proschold T."/>
            <person name="Salamov A."/>
            <person name="Schmutz J."/>
            <person name="Weeks D."/>
            <person name="Yamada T."/>
            <person name="Claverie J.M."/>
            <person name="Grigoriev I."/>
            <person name="Van Etten J."/>
            <person name="Lomsadze A."/>
            <person name="Borodovsky M."/>
        </authorList>
    </citation>
    <scope>NUCLEOTIDE SEQUENCE [LARGE SCALE GENOMIC DNA]</scope>
    <source>
        <strain evidence="9 10">C-169</strain>
    </source>
</reference>
<feature type="region of interest" description="Disordered" evidence="7">
    <location>
        <begin position="1"/>
        <end position="175"/>
    </location>
</feature>
<keyword evidence="4" id="KW-0547">Nucleotide-binding</keyword>
<evidence type="ECO:0000313" key="10">
    <source>
        <dbReference type="Proteomes" id="UP000007264"/>
    </source>
</evidence>
<dbReference type="InterPro" id="IPR030844">
    <property type="entry name" value="PAN3"/>
</dbReference>
<evidence type="ECO:0000256" key="7">
    <source>
        <dbReference type="SAM" id="MobiDB-lite"/>
    </source>
</evidence>
<dbReference type="InterPro" id="IPR041332">
    <property type="entry name" value="Pan3_CK"/>
</dbReference>
<evidence type="ECO:0000256" key="6">
    <source>
        <dbReference type="ARBA" id="ARBA00023054"/>
    </source>
</evidence>
<keyword evidence="2" id="KW-0963">Cytoplasm</keyword>
<dbReference type="Gene3D" id="1.20.5.5160">
    <property type="match status" value="1"/>
</dbReference>
<dbReference type="AlphaFoldDB" id="I0Z5V6"/>
<keyword evidence="10" id="KW-1185">Reference proteome</keyword>
<evidence type="ECO:0000256" key="5">
    <source>
        <dbReference type="ARBA" id="ARBA00022840"/>
    </source>
</evidence>
<name>I0Z5V6_COCSC</name>
<dbReference type="Gene3D" id="1.10.510.10">
    <property type="entry name" value="Transferase(Phosphotransferase) domain 1"/>
    <property type="match status" value="2"/>
</dbReference>
<dbReference type="Gene3D" id="1.10.287.3700">
    <property type="match status" value="1"/>
</dbReference>
<dbReference type="SUPFAM" id="SSF56112">
    <property type="entry name" value="Protein kinase-like (PK-like)"/>
    <property type="match status" value="1"/>
</dbReference>
<keyword evidence="3" id="KW-0507">mRNA processing</keyword>
<gene>
    <name evidence="9" type="ORF">COCSUDRAFT_61018</name>
</gene>
<dbReference type="KEGG" id="csl:COCSUDRAFT_61018"/>
<dbReference type="PANTHER" id="PTHR12272">
    <property type="entry name" value="DEADENYLATION COMPLEX SUBUNIT PAN3"/>
    <property type="match status" value="1"/>
</dbReference>
<dbReference type="GO" id="GO:0000289">
    <property type="term" value="P:nuclear-transcribed mRNA poly(A) tail shortening"/>
    <property type="evidence" value="ECO:0007669"/>
    <property type="project" value="InterPro"/>
</dbReference>
<dbReference type="STRING" id="574566.I0Z5V6"/>
<dbReference type="GeneID" id="17044029"/>